<dbReference type="EMBL" id="JTEO01000002">
    <property type="protein sequence ID" value="MCQ6962137.1"/>
    <property type="molecule type" value="Genomic_DNA"/>
</dbReference>
<accession>A0AAE3KWF4</accession>
<proteinExistence type="predicted"/>
<comment type="caution">
    <text evidence="1">The sequence shown here is derived from an EMBL/GenBank/DDBJ whole genome shotgun (WGS) entry which is preliminary data.</text>
</comment>
<protein>
    <submittedName>
        <fullName evidence="1">Uncharacterized protein</fullName>
    </submittedName>
</protein>
<dbReference type="Proteomes" id="UP001206983">
    <property type="component" value="Unassembled WGS sequence"/>
</dbReference>
<gene>
    <name evidence="1" type="ORF">PV02_03065</name>
</gene>
<organism evidence="1 2">
    <name type="scientific">Methanolobus chelungpuianus</name>
    <dbReference type="NCBI Taxonomy" id="502115"/>
    <lineage>
        <taxon>Archaea</taxon>
        <taxon>Methanobacteriati</taxon>
        <taxon>Methanobacteriota</taxon>
        <taxon>Stenosarchaea group</taxon>
        <taxon>Methanomicrobia</taxon>
        <taxon>Methanosarcinales</taxon>
        <taxon>Methanosarcinaceae</taxon>
        <taxon>Methanolobus</taxon>
    </lineage>
</organism>
<evidence type="ECO:0000313" key="2">
    <source>
        <dbReference type="Proteomes" id="UP001206983"/>
    </source>
</evidence>
<reference evidence="1 2" key="1">
    <citation type="journal article" date="2011" name="Appl. Environ. Microbiol.">
        <title>Methanogenic archaea isolated from Taiwan's Chelungpu fault.</title>
        <authorList>
            <person name="Wu S.Y."/>
            <person name="Lai M.C."/>
        </authorList>
    </citation>
    <scope>NUCLEOTIDE SEQUENCE [LARGE SCALE GENOMIC DNA]</scope>
    <source>
        <strain evidence="1 2">St545Mb</strain>
    </source>
</reference>
<keyword evidence="2" id="KW-1185">Reference proteome</keyword>
<sequence>MQELSIQFPGRWCFIWYSQEPSSSLHCFLEQHITLFAGYPTEDQINGLSVELLSIENGHAENLLVSGSIEGSMCIVRLLLPEKVRFLAMGVDPDPDADGNLSNSLWLPENNTIPVRYDSGHRNPFIISGENIMFRQGRLHAKASGVIGTYSVHDNME</sequence>
<name>A0AAE3KWF4_9EURY</name>
<dbReference type="AlphaFoldDB" id="A0AAE3KWF4"/>
<evidence type="ECO:0000313" key="1">
    <source>
        <dbReference type="EMBL" id="MCQ6962137.1"/>
    </source>
</evidence>